<dbReference type="Proteomes" id="UP001589828">
    <property type="component" value="Unassembled WGS sequence"/>
</dbReference>
<keyword evidence="5" id="KW-1185">Reference proteome</keyword>
<dbReference type="InterPro" id="IPR050595">
    <property type="entry name" value="Bact_response_regulator"/>
</dbReference>
<feature type="domain" description="Response regulatory" evidence="3">
    <location>
        <begin position="6"/>
        <end position="119"/>
    </location>
</feature>
<evidence type="ECO:0000313" key="5">
    <source>
        <dbReference type="Proteomes" id="UP001589828"/>
    </source>
</evidence>
<dbReference type="PANTHER" id="PTHR44591">
    <property type="entry name" value="STRESS RESPONSE REGULATOR PROTEIN 1"/>
    <property type="match status" value="1"/>
</dbReference>
<keyword evidence="1 2" id="KW-0597">Phosphoprotein</keyword>
<organism evidence="4 5">
    <name type="scientific">Mucilaginibacter angelicae</name>
    <dbReference type="NCBI Taxonomy" id="869718"/>
    <lineage>
        <taxon>Bacteria</taxon>
        <taxon>Pseudomonadati</taxon>
        <taxon>Bacteroidota</taxon>
        <taxon>Sphingobacteriia</taxon>
        <taxon>Sphingobacteriales</taxon>
        <taxon>Sphingobacteriaceae</taxon>
        <taxon>Mucilaginibacter</taxon>
    </lineage>
</organism>
<dbReference type="EMBL" id="JBHLTS010000071">
    <property type="protein sequence ID" value="MFC0517107.1"/>
    <property type="molecule type" value="Genomic_DNA"/>
</dbReference>
<name>A0ABV6LC91_9SPHI</name>
<evidence type="ECO:0000313" key="4">
    <source>
        <dbReference type="EMBL" id="MFC0517107.1"/>
    </source>
</evidence>
<dbReference type="Pfam" id="PF00072">
    <property type="entry name" value="Response_reg"/>
    <property type="match status" value="1"/>
</dbReference>
<evidence type="ECO:0000256" key="1">
    <source>
        <dbReference type="ARBA" id="ARBA00022553"/>
    </source>
</evidence>
<dbReference type="SUPFAM" id="SSF52172">
    <property type="entry name" value="CheY-like"/>
    <property type="match status" value="1"/>
</dbReference>
<protein>
    <submittedName>
        <fullName evidence="4">PleD family two-component system response regulator</fullName>
    </submittedName>
</protein>
<gene>
    <name evidence="4" type="ORF">ACFFGT_23055</name>
</gene>
<dbReference type="RefSeq" id="WP_377024874.1">
    <property type="nucleotide sequence ID" value="NZ_JBHLTS010000071.1"/>
</dbReference>
<sequence>MENTKKIMIADDDPGIVDAVEIILDFEGYQVSSTVNGATILDMKTEFPDLLLLDIWMSGFDGRDICRKLKNDDTTKGIPIIMISASRDIEKSAYDAGADDFLAKPFEIDDLLGKIRKHLEV</sequence>
<reference evidence="4 5" key="1">
    <citation type="submission" date="2024-09" db="EMBL/GenBank/DDBJ databases">
        <authorList>
            <person name="Sun Q."/>
            <person name="Mori K."/>
        </authorList>
    </citation>
    <scope>NUCLEOTIDE SEQUENCE [LARGE SCALE GENOMIC DNA]</scope>
    <source>
        <strain evidence="4 5">NCAIM B.02415</strain>
    </source>
</reference>
<dbReference type="InterPro" id="IPR001789">
    <property type="entry name" value="Sig_transdc_resp-reg_receiver"/>
</dbReference>
<comment type="caution">
    <text evidence="4">The sequence shown here is derived from an EMBL/GenBank/DDBJ whole genome shotgun (WGS) entry which is preliminary data.</text>
</comment>
<dbReference type="Gene3D" id="3.40.50.2300">
    <property type="match status" value="1"/>
</dbReference>
<accession>A0ABV6LC91</accession>
<feature type="modified residue" description="4-aspartylphosphate" evidence="2">
    <location>
        <position position="54"/>
    </location>
</feature>
<proteinExistence type="predicted"/>
<evidence type="ECO:0000256" key="2">
    <source>
        <dbReference type="PROSITE-ProRule" id="PRU00169"/>
    </source>
</evidence>
<dbReference type="PROSITE" id="PS50110">
    <property type="entry name" value="RESPONSE_REGULATORY"/>
    <property type="match status" value="1"/>
</dbReference>
<dbReference type="InterPro" id="IPR011006">
    <property type="entry name" value="CheY-like_superfamily"/>
</dbReference>
<dbReference type="PANTHER" id="PTHR44591:SF3">
    <property type="entry name" value="RESPONSE REGULATORY DOMAIN-CONTAINING PROTEIN"/>
    <property type="match status" value="1"/>
</dbReference>
<evidence type="ECO:0000259" key="3">
    <source>
        <dbReference type="PROSITE" id="PS50110"/>
    </source>
</evidence>
<dbReference type="SMART" id="SM00448">
    <property type="entry name" value="REC"/>
    <property type="match status" value="1"/>
</dbReference>